<evidence type="ECO:0000256" key="3">
    <source>
        <dbReference type="ARBA" id="ARBA00023136"/>
    </source>
</evidence>
<keyword evidence="3" id="KW-0472">Membrane</keyword>
<dbReference type="PROSITE" id="PS50011">
    <property type="entry name" value="PROTEIN_KINASE_DOM"/>
    <property type="match status" value="1"/>
</dbReference>
<evidence type="ECO:0000313" key="7">
    <source>
        <dbReference type="Proteomes" id="UP000238479"/>
    </source>
</evidence>
<keyword evidence="7" id="KW-1185">Reference proteome</keyword>
<dbReference type="GO" id="GO:0005886">
    <property type="term" value="C:plasma membrane"/>
    <property type="evidence" value="ECO:0007669"/>
    <property type="project" value="UniProtKB-SubCell"/>
</dbReference>
<keyword evidence="6" id="KW-0808">Transferase</keyword>
<comment type="subcellular location">
    <subcellularLocation>
        <location evidence="1">Cell membrane</location>
        <topology evidence="1">Lipid-anchor</topology>
    </subcellularLocation>
</comment>
<dbReference type="GO" id="GO:0005524">
    <property type="term" value="F:ATP binding"/>
    <property type="evidence" value="ECO:0007669"/>
    <property type="project" value="InterPro"/>
</dbReference>
<organism evidence="6 7">
    <name type="scientific">Rosa chinensis</name>
    <name type="common">China rose</name>
    <dbReference type="NCBI Taxonomy" id="74649"/>
    <lineage>
        <taxon>Eukaryota</taxon>
        <taxon>Viridiplantae</taxon>
        <taxon>Streptophyta</taxon>
        <taxon>Embryophyta</taxon>
        <taxon>Tracheophyta</taxon>
        <taxon>Spermatophyta</taxon>
        <taxon>Magnoliopsida</taxon>
        <taxon>eudicotyledons</taxon>
        <taxon>Gunneridae</taxon>
        <taxon>Pentapetalae</taxon>
        <taxon>rosids</taxon>
        <taxon>fabids</taxon>
        <taxon>Rosales</taxon>
        <taxon>Rosaceae</taxon>
        <taxon>Rosoideae</taxon>
        <taxon>Rosoideae incertae sedis</taxon>
        <taxon>Rosa</taxon>
    </lineage>
</organism>
<comment type="caution">
    <text evidence="6">The sequence shown here is derived from an EMBL/GenBank/DDBJ whole genome shotgun (WGS) entry which is preliminary data.</text>
</comment>
<sequence>MEFVGMVCLDFYLHQNPDGASLLDWNHRLKIAAGAARGLQYLHEGVAPNIVHGCVKASNILLDVKFCARVCDYGLSFLAPKEKRGLVGYVDDDGRRCDEGFLVKWAMPLIQEMRFSEFLDPRLVIPHDIRPLVRLTKVASTCVSNSRKSIPSISQVTTILNNLVIDST</sequence>
<protein>
    <recommendedName>
        <fullName evidence="5">Protein kinase domain-containing protein</fullName>
    </recommendedName>
</protein>
<dbReference type="InterPro" id="IPR000719">
    <property type="entry name" value="Prot_kinase_dom"/>
</dbReference>
<dbReference type="AlphaFoldDB" id="A0A2P6Q4A0"/>
<feature type="domain" description="Protein kinase" evidence="5">
    <location>
        <begin position="1"/>
        <end position="168"/>
    </location>
</feature>
<evidence type="ECO:0000313" key="6">
    <source>
        <dbReference type="EMBL" id="PRQ29012.1"/>
    </source>
</evidence>
<keyword evidence="4" id="KW-0449">Lipoprotein</keyword>
<evidence type="ECO:0000256" key="1">
    <source>
        <dbReference type="ARBA" id="ARBA00004193"/>
    </source>
</evidence>
<dbReference type="InterPro" id="IPR011009">
    <property type="entry name" value="Kinase-like_dom_sf"/>
</dbReference>
<evidence type="ECO:0000256" key="4">
    <source>
        <dbReference type="ARBA" id="ARBA00023288"/>
    </source>
</evidence>
<dbReference type="GO" id="GO:0004674">
    <property type="term" value="F:protein serine/threonine kinase activity"/>
    <property type="evidence" value="ECO:0007669"/>
    <property type="project" value="UniProtKB-KW"/>
</dbReference>
<evidence type="ECO:0000259" key="5">
    <source>
        <dbReference type="PROSITE" id="PS50011"/>
    </source>
</evidence>
<dbReference type="Gene3D" id="1.10.510.10">
    <property type="entry name" value="Transferase(Phosphotransferase) domain 1"/>
    <property type="match status" value="1"/>
</dbReference>
<name>A0A2P6Q4A0_ROSCH</name>
<dbReference type="InterPro" id="IPR001245">
    <property type="entry name" value="Ser-Thr/Tyr_kinase_cat_dom"/>
</dbReference>
<dbReference type="STRING" id="74649.A0A2P6Q4A0"/>
<dbReference type="Pfam" id="PF07714">
    <property type="entry name" value="PK_Tyr_Ser-Thr"/>
    <property type="match status" value="1"/>
</dbReference>
<gene>
    <name evidence="6" type="ORF">RchiOBHm_Chr5g0009231</name>
</gene>
<accession>A0A2P6Q4A0</accession>
<dbReference type="OMA" id="NIQDEAM"/>
<proteinExistence type="predicted"/>
<keyword evidence="2" id="KW-0418">Kinase</keyword>
<dbReference type="PANTHER" id="PTHR47985">
    <property type="entry name" value="OS07G0668900 PROTEIN"/>
    <property type="match status" value="1"/>
</dbReference>
<dbReference type="Proteomes" id="UP000238479">
    <property type="component" value="Chromosome 5"/>
</dbReference>
<dbReference type="EMBL" id="PDCK01000043">
    <property type="protein sequence ID" value="PRQ29012.1"/>
    <property type="molecule type" value="Genomic_DNA"/>
</dbReference>
<dbReference type="Gramene" id="PRQ29012">
    <property type="protein sequence ID" value="PRQ29012"/>
    <property type="gene ID" value="RchiOBHm_Chr5g0009231"/>
</dbReference>
<evidence type="ECO:0000256" key="2">
    <source>
        <dbReference type="ARBA" id="ARBA00022527"/>
    </source>
</evidence>
<reference evidence="6 7" key="1">
    <citation type="journal article" date="2018" name="Nat. Genet.">
        <title>The Rosa genome provides new insights in the design of modern roses.</title>
        <authorList>
            <person name="Bendahmane M."/>
        </authorList>
    </citation>
    <scope>NUCLEOTIDE SEQUENCE [LARGE SCALE GENOMIC DNA]</scope>
    <source>
        <strain evidence="7">cv. Old Blush</strain>
    </source>
</reference>
<keyword evidence="2" id="KW-0723">Serine/threonine-protein kinase</keyword>
<dbReference type="SUPFAM" id="SSF56112">
    <property type="entry name" value="Protein kinase-like (PK-like)"/>
    <property type="match status" value="1"/>
</dbReference>